<protein>
    <submittedName>
        <fullName evidence="2">Uncharacterized protein</fullName>
    </submittedName>
</protein>
<evidence type="ECO:0000256" key="1">
    <source>
        <dbReference type="SAM" id="Phobius"/>
    </source>
</evidence>
<dbReference type="RefSeq" id="WP_188647104.1">
    <property type="nucleotide sequence ID" value="NZ_BMHQ01000004.1"/>
</dbReference>
<organism evidence="2 3">
    <name type="scientific">Marinithermofilum abyssi</name>
    <dbReference type="NCBI Taxonomy" id="1571185"/>
    <lineage>
        <taxon>Bacteria</taxon>
        <taxon>Bacillati</taxon>
        <taxon>Bacillota</taxon>
        <taxon>Bacilli</taxon>
        <taxon>Bacillales</taxon>
        <taxon>Thermoactinomycetaceae</taxon>
        <taxon>Marinithermofilum</taxon>
    </lineage>
</organism>
<keyword evidence="1" id="KW-1133">Transmembrane helix</keyword>
<keyword evidence="1" id="KW-0812">Transmembrane</keyword>
<dbReference type="EMBL" id="BMHQ01000004">
    <property type="protein sequence ID" value="GGE13036.1"/>
    <property type="molecule type" value="Genomic_DNA"/>
</dbReference>
<feature type="transmembrane region" description="Helical" evidence="1">
    <location>
        <begin position="12"/>
        <end position="32"/>
    </location>
</feature>
<reference evidence="2" key="2">
    <citation type="submission" date="2020-09" db="EMBL/GenBank/DDBJ databases">
        <authorList>
            <person name="Sun Q."/>
            <person name="Zhou Y."/>
        </authorList>
    </citation>
    <scope>NUCLEOTIDE SEQUENCE</scope>
    <source>
        <strain evidence="2">CGMCC 1.15179</strain>
    </source>
</reference>
<feature type="transmembrane region" description="Helical" evidence="1">
    <location>
        <begin position="83"/>
        <end position="101"/>
    </location>
</feature>
<reference evidence="2" key="1">
    <citation type="journal article" date="2014" name="Int. J. Syst. Evol. Microbiol.">
        <title>Complete genome sequence of Corynebacterium casei LMG S-19264T (=DSM 44701T), isolated from a smear-ripened cheese.</title>
        <authorList>
            <consortium name="US DOE Joint Genome Institute (JGI-PGF)"/>
            <person name="Walter F."/>
            <person name="Albersmeier A."/>
            <person name="Kalinowski J."/>
            <person name="Ruckert C."/>
        </authorList>
    </citation>
    <scope>NUCLEOTIDE SEQUENCE</scope>
    <source>
        <strain evidence="2">CGMCC 1.15179</strain>
    </source>
</reference>
<evidence type="ECO:0000313" key="2">
    <source>
        <dbReference type="EMBL" id="GGE13036.1"/>
    </source>
</evidence>
<sequence>MSQFFTELLAGFARIVVSGFVLWMVLVVGLLFKELFSPGDVNLRSYLLRVWSLFLNSFEMASYGWVLWSFYRLNSTDADLQYGISLTLSIIASVYFLYLRVTGKMLLKHRA</sequence>
<name>A0A8J2VCR0_9BACL</name>
<keyword evidence="1" id="KW-0472">Membrane</keyword>
<comment type="caution">
    <text evidence="2">The sequence shown here is derived from an EMBL/GenBank/DDBJ whole genome shotgun (WGS) entry which is preliminary data.</text>
</comment>
<dbReference type="Proteomes" id="UP000625210">
    <property type="component" value="Unassembled WGS sequence"/>
</dbReference>
<feature type="transmembrane region" description="Helical" evidence="1">
    <location>
        <begin position="53"/>
        <end position="71"/>
    </location>
</feature>
<keyword evidence="3" id="KW-1185">Reference proteome</keyword>
<accession>A0A8J2VCR0</accession>
<proteinExistence type="predicted"/>
<dbReference type="AlphaFoldDB" id="A0A8J2VCR0"/>
<gene>
    <name evidence="2" type="ORF">GCM10011571_13020</name>
</gene>
<evidence type="ECO:0000313" key="3">
    <source>
        <dbReference type="Proteomes" id="UP000625210"/>
    </source>
</evidence>